<dbReference type="InterPro" id="IPR002110">
    <property type="entry name" value="Ankyrin_rpt"/>
</dbReference>
<protein>
    <submittedName>
        <fullName evidence="6">Ankyrin repeat domain-containing protein</fullName>
    </submittedName>
</protein>
<name>A0ABS8WWL9_9GAMM</name>
<dbReference type="PANTHER" id="PTHR24171">
    <property type="entry name" value="ANKYRIN REPEAT DOMAIN-CONTAINING PROTEIN 39-RELATED"/>
    <property type="match status" value="1"/>
</dbReference>
<proteinExistence type="predicted"/>
<dbReference type="SMART" id="SM00248">
    <property type="entry name" value="ANK"/>
    <property type="match status" value="6"/>
</dbReference>
<evidence type="ECO:0000256" key="1">
    <source>
        <dbReference type="ARBA" id="ARBA00022737"/>
    </source>
</evidence>
<evidence type="ECO:0000313" key="6">
    <source>
        <dbReference type="EMBL" id="MCE3530866.1"/>
    </source>
</evidence>
<dbReference type="Pfam" id="PF12796">
    <property type="entry name" value="Ank_2"/>
    <property type="match status" value="2"/>
</dbReference>
<feature type="repeat" description="ANK" evidence="3">
    <location>
        <begin position="292"/>
        <end position="324"/>
    </location>
</feature>
<feature type="repeat" description="ANK" evidence="3">
    <location>
        <begin position="463"/>
        <end position="495"/>
    </location>
</feature>
<organism evidence="6 7">
    <name type="scientific">Legionella resiliens</name>
    <dbReference type="NCBI Taxonomy" id="2905958"/>
    <lineage>
        <taxon>Bacteria</taxon>
        <taxon>Pseudomonadati</taxon>
        <taxon>Pseudomonadota</taxon>
        <taxon>Gammaproteobacteria</taxon>
        <taxon>Legionellales</taxon>
        <taxon>Legionellaceae</taxon>
        <taxon>Legionella</taxon>
    </lineage>
</organism>
<keyword evidence="1" id="KW-0677">Repeat</keyword>
<keyword evidence="4" id="KW-0175">Coiled coil</keyword>
<evidence type="ECO:0000313" key="7">
    <source>
        <dbReference type="Proteomes" id="UP001320170"/>
    </source>
</evidence>
<dbReference type="RefSeq" id="WP_232890111.1">
    <property type="nucleotide sequence ID" value="NZ_JAJSPM010000001.1"/>
</dbReference>
<dbReference type="EMBL" id="JAJTND010000001">
    <property type="protein sequence ID" value="MCE3530866.1"/>
    <property type="molecule type" value="Genomic_DNA"/>
</dbReference>
<dbReference type="PROSITE" id="PS50297">
    <property type="entry name" value="ANK_REP_REGION"/>
    <property type="match status" value="2"/>
</dbReference>
<dbReference type="Proteomes" id="UP001320170">
    <property type="component" value="Unassembled WGS sequence"/>
</dbReference>
<dbReference type="InterPro" id="IPR036770">
    <property type="entry name" value="Ankyrin_rpt-contain_sf"/>
</dbReference>
<dbReference type="Gene3D" id="1.25.40.20">
    <property type="entry name" value="Ankyrin repeat-containing domain"/>
    <property type="match status" value="1"/>
</dbReference>
<gene>
    <name evidence="6" type="ORF">LXO92_00570</name>
</gene>
<sequence length="664" mass="74385">MQEKEEAPPLLSKHGQLIDLMKALGYTSSEGGICNGYAYMAMQAIFADEFDVFEQRVNRLLDIPLDDFKKAATIQFNAQEGKETTENLLKKILEDELQANNLLVDTHAFLDGIELTQQRHLYPHLFNDTESLEQDSFVKLITPRKIENQGEIISVPITLSGAYRYEDMASDYFGLLREKINAMIPKPTTPICLTLAGYGIQHAVAVSFDPRSDKWTFIDANKIPAQKFTENDELARAVIKGCSANDIAAIYTHVSVLSENEQLNQELINWAQEVKSRSQKDMAKKANWADSQGGTWLTAAAAGNDFEVITPLVAHGADINKPRADKVTPLILAILNRKVQAIEELIKNNVDLNMPYDRVNTPLRAAIAMKDLHIIEMLLKNGADPNSRPVGPKGVGAIIDSAMEDAISLNDYNIVKLILEYGGKASQRPSGKNKAMAAAIEKGFIESLKALFDHGVDPKGFEEDFSLLLLAVKSNQLGVARLLLEYGDDPELEDIHESKSARQFAEENNLQEFLELFNNPPPRKEITDKKAAQKEAPSSDNDHAINDFIDDLKKYCQTRRAEWNLPKWMHVNEKSAQYKTNLITLKFGFSVEDKIKAAEKLIAALENKKSRERLTDFDIAALLNSRLYSTVVKKHERLFEQVEEVKAYKNKAEQLANTPQNPAA</sequence>
<reference evidence="6 7" key="1">
    <citation type="journal article" date="2024" name="Pathogens">
        <title>Characterization of a Novel Species of Legionella Isolated from a Healthcare Facility: Legionella resiliens sp. nov.</title>
        <authorList>
            <person name="Cristino S."/>
            <person name="Pascale M.R."/>
            <person name="Marino F."/>
            <person name="Derelitto C."/>
            <person name="Salaris S."/>
            <person name="Orsini M."/>
            <person name="Squarzoni S."/>
            <person name="Grottola A."/>
            <person name="Girolamini L."/>
        </authorList>
    </citation>
    <scope>NUCLEOTIDE SEQUENCE [LARGE SCALE GENOMIC DNA]</scope>
    <source>
        <strain evidence="6 7">8cVS16</strain>
    </source>
</reference>
<dbReference type="SUPFAM" id="SSF48403">
    <property type="entry name" value="Ankyrin repeat"/>
    <property type="match status" value="1"/>
</dbReference>
<keyword evidence="2 3" id="KW-0040">ANK repeat</keyword>
<dbReference type="PROSITE" id="PS50088">
    <property type="entry name" value="ANK_REPEAT"/>
    <property type="match status" value="3"/>
</dbReference>
<evidence type="ECO:0000256" key="2">
    <source>
        <dbReference type="ARBA" id="ARBA00023043"/>
    </source>
</evidence>
<evidence type="ECO:0000256" key="3">
    <source>
        <dbReference type="PROSITE-ProRule" id="PRU00023"/>
    </source>
</evidence>
<feature type="coiled-coil region" evidence="4">
    <location>
        <begin position="595"/>
        <end position="658"/>
    </location>
</feature>
<evidence type="ECO:0000256" key="4">
    <source>
        <dbReference type="SAM" id="Coils"/>
    </source>
</evidence>
<evidence type="ECO:0000256" key="5">
    <source>
        <dbReference type="SAM" id="MobiDB-lite"/>
    </source>
</evidence>
<feature type="repeat" description="ANK" evidence="3">
    <location>
        <begin position="358"/>
        <end position="390"/>
    </location>
</feature>
<keyword evidence="7" id="KW-1185">Reference proteome</keyword>
<feature type="region of interest" description="Disordered" evidence="5">
    <location>
        <begin position="520"/>
        <end position="543"/>
    </location>
</feature>
<accession>A0ABS8WWL9</accession>
<comment type="caution">
    <text evidence="6">The sequence shown here is derived from an EMBL/GenBank/DDBJ whole genome shotgun (WGS) entry which is preliminary data.</text>
</comment>
<dbReference type="PANTHER" id="PTHR24171:SF9">
    <property type="entry name" value="ANKYRIN REPEAT DOMAIN-CONTAINING PROTEIN 39"/>
    <property type="match status" value="1"/>
</dbReference>
<feature type="compositionally biased region" description="Basic and acidic residues" evidence="5">
    <location>
        <begin position="522"/>
        <end position="533"/>
    </location>
</feature>